<reference evidence="5 6" key="1">
    <citation type="submission" date="2023-07" db="EMBL/GenBank/DDBJ databases">
        <title>Sorghum-associated microbial communities from plants grown in Nebraska, USA.</title>
        <authorList>
            <person name="Schachtman D."/>
        </authorList>
    </citation>
    <scope>NUCLEOTIDE SEQUENCE [LARGE SCALE GENOMIC DNA]</scope>
    <source>
        <strain evidence="5 6">4256</strain>
    </source>
</reference>
<dbReference type="Proteomes" id="UP001267638">
    <property type="component" value="Unassembled WGS sequence"/>
</dbReference>
<dbReference type="SUPFAM" id="SSF51445">
    <property type="entry name" value="(Trans)glycosidases"/>
    <property type="match status" value="1"/>
</dbReference>
<evidence type="ECO:0000256" key="2">
    <source>
        <dbReference type="RuleBase" id="RU361185"/>
    </source>
</evidence>
<dbReference type="InterPro" id="IPR025887">
    <property type="entry name" value="Glyco_hydro_31_N_dom"/>
</dbReference>
<feature type="chain" id="PRO_5047218793" evidence="3">
    <location>
        <begin position="19"/>
        <end position="975"/>
    </location>
</feature>
<evidence type="ECO:0000256" key="1">
    <source>
        <dbReference type="ARBA" id="ARBA00007806"/>
    </source>
</evidence>
<dbReference type="InterPro" id="IPR033403">
    <property type="entry name" value="DUF5110"/>
</dbReference>
<organism evidence="5 6">
    <name type="scientific">Sphingobium xenophagum</name>
    <dbReference type="NCBI Taxonomy" id="121428"/>
    <lineage>
        <taxon>Bacteria</taxon>
        <taxon>Pseudomonadati</taxon>
        <taxon>Pseudomonadota</taxon>
        <taxon>Alphaproteobacteria</taxon>
        <taxon>Sphingomonadales</taxon>
        <taxon>Sphingomonadaceae</taxon>
        <taxon>Sphingobium</taxon>
    </lineage>
</organism>
<dbReference type="GO" id="GO:0061634">
    <property type="term" value="F:alpha-D-xyloside xylohydrolase"/>
    <property type="evidence" value="ECO:0007669"/>
    <property type="project" value="UniProtKB-EC"/>
</dbReference>
<dbReference type="PROSITE" id="PS51820">
    <property type="entry name" value="PA14"/>
    <property type="match status" value="1"/>
</dbReference>
<dbReference type="SUPFAM" id="SSF51011">
    <property type="entry name" value="Glycosyl hydrolase domain"/>
    <property type="match status" value="2"/>
</dbReference>
<dbReference type="SUPFAM" id="SSF56988">
    <property type="entry name" value="Anthrax protective antigen"/>
    <property type="match status" value="1"/>
</dbReference>
<dbReference type="InterPro" id="IPR037524">
    <property type="entry name" value="PA14/GLEYA"/>
</dbReference>
<keyword evidence="6" id="KW-1185">Reference proteome</keyword>
<dbReference type="EMBL" id="JAVDWV010000014">
    <property type="protein sequence ID" value="MDR7156174.1"/>
    <property type="molecule type" value="Genomic_DNA"/>
</dbReference>
<keyword evidence="3" id="KW-0732">Signal</keyword>
<evidence type="ECO:0000313" key="5">
    <source>
        <dbReference type="EMBL" id="MDR7156174.1"/>
    </source>
</evidence>
<dbReference type="Pfam" id="PF21365">
    <property type="entry name" value="Glyco_hydro_31_3rd"/>
    <property type="match status" value="2"/>
</dbReference>
<dbReference type="Gene3D" id="2.60.40.1180">
    <property type="entry name" value="Golgi alpha-mannosidase II"/>
    <property type="match status" value="2"/>
</dbReference>
<dbReference type="Pfam" id="PF13802">
    <property type="entry name" value="Gal_mutarotas_2"/>
    <property type="match status" value="1"/>
</dbReference>
<evidence type="ECO:0000313" key="6">
    <source>
        <dbReference type="Proteomes" id="UP001267638"/>
    </source>
</evidence>
<feature type="domain" description="PA14" evidence="4">
    <location>
        <begin position="669"/>
        <end position="811"/>
    </location>
</feature>
<dbReference type="SUPFAM" id="SSF74650">
    <property type="entry name" value="Galactose mutarotase-like"/>
    <property type="match status" value="1"/>
</dbReference>
<dbReference type="Gene3D" id="3.20.20.80">
    <property type="entry name" value="Glycosidases"/>
    <property type="match status" value="1"/>
</dbReference>
<dbReference type="CDD" id="cd06591">
    <property type="entry name" value="GH31_xylosidase_XylS"/>
    <property type="match status" value="1"/>
</dbReference>
<dbReference type="SMART" id="SM00758">
    <property type="entry name" value="PA14"/>
    <property type="match status" value="1"/>
</dbReference>
<dbReference type="Gene3D" id="2.60.40.1760">
    <property type="entry name" value="glycosyl hydrolase (family 31)"/>
    <property type="match status" value="1"/>
</dbReference>
<keyword evidence="2 5" id="KW-0326">Glycosidase</keyword>
<dbReference type="InterPro" id="IPR051816">
    <property type="entry name" value="Glycosyl_Hydrolase_31"/>
</dbReference>
<accession>A0ABU1X4G8</accession>
<dbReference type="InterPro" id="IPR011658">
    <property type="entry name" value="PA14_dom"/>
</dbReference>
<proteinExistence type="inferred from homology"/>
<comment type="caution">
    <text evidence="5">The sequence shown here is derived from an EMBL/GenBank/DDBJ whole genome shotgun (WGS) entry which is preliminary data.</text>
</comment>
<dbReference type="PANTHER" id="PTHR43863">
    <property type="entry name" value="HYDROLASE, PUTATIVE (AFU_ORTHOLOGUE AFUA_1G03140)-RELATED"/>
    <property type="match status" value="1"/>
</dbReference>
<comment type="similarity">
    <text evidence="1 2">Belongs to the glycosyl hydrolase 31 family.</text>
</comment>
<dbReference type="InterPro" id="IPR000322">
    <property type="entry name" value="Glyco_hydro_31_TIM"/>
</dbReference>
<dbReference type="Pfam" id="PF17137">
    <property type="entry name" value="DUF5110"/>
    <property type="match status" value="1"/>
</dbReference>
<dbReference type="InterPro" id="IPR013780">
    <property type="entry name" value="Glyco_hydro_b"/>
</dbReference>
<sequence>MRAFLIATGAAIMMTAQAHGQSADTPTGLDELGRTRAVVSGQDGRFAFQPLRNGVQFRLNGVVKSVIFYSPQIVRVNAHLGESYWTQRSLVVIREPAIVPFTMEDSTQTLELTGSKVRVVIDKASGALTYYDRTGRLLTREEPDTPQSIDKRVISNAPTYEVENRFTLKPQEGIYGLGFTSDDEVNRRNKELLLVQTNVGIIIPVMVSTERYGILWDSYSQMRFKDDVQGARLWAESAPGGVDYYFMAGDTMDGVIGAYRWLTGDAPMYPKQAFGLFMSKERYPTQDRIVEVAKTFRREGFPLDYIVQDWQYWGSDKDGKWSGMIWDPVRFPDPEGMSRTIHDLNMKLMVSIWPSVGNDTPLAHELDQYGLRFKPLHWISKQARVYDAFSPKGSDIYFKHIKSGLLDKGVDALWMDGTEVEVSSAMWNPVDNVRDTKALGSNAMGDFTRYLNPYSLLTTEGTYKGQRAVSDKRVFTLTRSAWAGAQRTGAASWSGDIYASWKTYAQQIAGGVNVTVTGNPYWTQDTGGFFVSDFPGGENNPAWRELFARWFQYAAFNPIMRIHGTNVEREPYIFKTLDPQLYKTLLDTVHLRYRLLPYIYSLSAQVTSDGYTLMRPLAMDFPDDPAVRDISDSFMFGSSLLVHPVTRAMYHILPSSPTTVAASDLRTADGKPGLDVQYFQGENFETPRGRAVDQKIDHTWPDPPLAELPPGLTSLSHFSARWQGDIIAPEDGEYEIGLRGNDGMRMFLGGKAVIDEWNRSATRTRTVRYNLKKGEKLPVRLEFFHPEGGRVFQFVWRTPSELKRDAAARHAPPDFSMATYLPEGSDWFDFWTNEKLPGGKTTKRDAPLDVLPLYVRAGSIIPMGPVLQYATERPDAPYDIRVYAGANGHFTLYEDDNETYAYEKGAAARYDLVWNDAKATLQISERQGSFPTLVKQRPLKITIIGRKDTRTQALISSERTVLYDGRRQVVRFTQR</sequence>
<dbReference type="Pfam" id="PF01055">
    <property type="entry name" value="Glyco_hydro_31_2nd"/>
    <property type="match status" value="1"/>
</dbReference>
<protein>
    <submittedName>
        <fullName evidence="5">Alpha-D-xyloside xylohydrolase</fullName>
        <ecNumber evidence="5">3.2.1.177</ecNumber>
    </submittedName>
</protein>
<dbReference type="RefSeq" id="WP_310226184.1">
    <property type="nucleotide sequence ID" value="NZ_JAVDWV010000014.1"/>
</dbReference>
<dbReference type="InterPro" id="IPR017853">
    <property type="entry name" value="GH"/>
</dbReference>
<evidence type="ECO:0000259" key="4">
    <source>
        <dbReference type="PROSITE" id="PS51820"/>
    </source>
</evidence>
<dbReference type="EC" id="3.2.1.177" evidence="5"/>
<feature type="signal peptide" evidence="3">
    <location>
        <begin position="1"/>
        <end position="18"/>
    </location>
</feature>
<gene>
    <name evidence="5" type="ORF">J2W40_003015</name>
</gene>
<dbReference type="InterPro" id="IPR048395">
    <property type="entry name" value="Glyco_hydro_31_C"/>
</dbReference>
<evidence type="ECO:0000256" key="3">
    <source>
        <dbReference type="SAM" id="SignalP"/>
    </source>
</evidence>
<dbReference type="CDD" id="cd14752">
    <property type="entry name" value="GH31_N"/>
    <property type="match status" value="1"/>
</dbReference>
<keyword evidence="2 5" id="KW-0378">Hydrolase</keyword>
<dbReference type="Gene3D" id="3.90.182.10">
    <property type="entry name" value="Toxin - Anthrax Protective Antigen,domain 1"/>
    <property type="match status" value="1"/>
</dbReference>
<name>A0ABU1X4G8_SPHXE</name>
<dbReference type="PANTHER" id="PTHR43863:SF2">
    <property type="entry name" value="MALTASE-GLUCOAMYLASE"/>
    <property type="match status" value="1"/>
</dbReference>
<dbReference type="InterPro" id="IPR011013">
    <property type="entry name" value="Gal_mutarotase_sf_dom"/>
</dbReference>
<dbReference type="Pfam" id="PF07691">
    <property type="entry name" value="PA14"/>
    <property type="match status" value="1"/>
</dbReference>